<evidence type="ECO:0000313" key="3">
    <source>
        <dbReference type="Proteomes" id="UP000799764"/>
    </source>
</evidence>
<evidence type="ECO:0000256" key="1">
    <source>
        <dbReference type="SAM" id="MobiDB-lite"/>
    </source>
</evidence>
<protein>
    <recommendedName>
        <fullName evidence="4">YDG domain-containing protein</fullName>
    </recommendedName>
</protein>
<dbReference type="OrthoDB" id="3244603at2759"/>
<evidence type="ECO:0008006" key="4">
    <source>
        <dbReference type="Google" id="ProtNLM"/>
    </source>
</evidence>
<dbReference type="SUPFAM" id="SSF88697">
    <property type="entry name" value="PUA domain-like"/>
    <property type="match status" value="1"/>
</dbReference>
<feature type="region of interest" description="Disordered" evidence="1">
    <location>
        <begin position="495"/>
        <end position="522"/>
    </location>
</feature>
<sequence>MATATISTLDLSRPRLRQVSHWIRDELDPLVAREGPELLRADDVLTLHDIFQALETSPSVTALDLRATGIHRAVMEISGIATRWPGRLADDCDKLIDLWTTKFGRLEDLHPFLYGRGGRLEGIASIEETSNLALLKRWQDSCPDRISPKRARRRGGLGFQPGSYACGILCSSPKLIPLSRWWINTLFACYASIIDVDTIDGGVCYDKHGAYAIVIQEGGELDASTESTLTYRCGTDDRGRFRLTTATPRSREPLRVLRSHSVNSIWGPKAGVRYEGLYRVTGWAVHQPRTPSSNAGQKARLGDMYFDVHLERCDPVPLHEVVKSPTASELDDYSEYKRLRKVHRDFRNMVTTASVDTTRMLPVPVKAAPVILPPALTPSDRVSSFKVSPAASRSTTYTWALGKESPGTSQYIPRGWPILATEGETYVGSKSPTAIPSPVRAETSRRDLPRTRPGSIASTSKSRQSITEFAPWIDYELPHLTLPTTGDLALTKRSTIRSNSSPDQPDSHTPARRKLTHKNGGDEYTVLLRPESSIKDLDPGIDLRAKTSNNSIFVRSRNPVAKLFDGTEDEASAANDYFSLRRPRAASASSKCTAVVSRRRERASSTGDTLQPVAPIPVKHVSPSLLFFERRDAVAFPYGDAMSPLSPLDWSSGILSCDPSTEDESTQGVPTTATGALLTPLKDFIASRPVATTSSTLTSLCRAVRTDIHRRGGYCDVSPMQTHTTPRPHDIVSEIEESEIEVAFLDPFQSSRKKT</sequence>
<feature type="region of interest" description="Disordered" evidence="1">
    <location>
        <begin position="427"/>
        <end position="462"/>
    </location>
</feature>
<proteinExistence type="predicted"/>
<organism evidence="2 3">
    <name type="scientific">Karstenula rhodostoma CBS 690.94</name>
    <dbReference type="NCBI Taxonomy" id="1392251"/>
    <lineage>
        <taxon>Eukaryota</taxon>
        <taxon>Fungi</taxon>
        <taxon>Dikarya</taxon>
        <taxon>Ascomycota</taxon>
        <taxon>Pezizomycotina</taxon>
        <taxon>Dothideomycetes</taxon>
        <taxon>Pleosporomycetidae</taxon>
        <taxon>Pleosporales</taxon>
        <taxon>Massarineae</taxon>
        <taxon>Didymosphaeriaceae</taxon>
        <taxon>Karstenula</taxon>
    </lineage>
</organism>
<name>A0A9P4PD84_9PLEO</name>
<gene>
    <name evidence="2" type="ORF">P171DRAFT_522571</name>
</gene>
<dbReference type="InterPro" id="IPR036987">
    <property type="entry name" value="SRA-YDG_sf"/>
</dbReference>
<keyword evidence="3" id="KW-1185">Reference proteome</keyword>
<feature type="compositionally biased region" description="Polar residues" evidence="1">
    <location>
        <begin position="495"/>
        <end position="504"/>
    </location>
</feature>
<accession>A0A9P4PD84</accession>
<feature type="region of interest" description="Disordered" evidence="1">
    <location>
        <begin position="591"/>
        <end position="610"/>
    </location>
</feature>
<dbReference type="InterPro" id="IPR015947">
    <property type="entry name" value="PUA-like_sf"/>
</dbReference>
<dbReference type="Gene3D" id="2.30.280.10">
    <property type="entry name" value="SRA-YDG"/>
    <property type="match status" value="1"/>
</dbReference>
<comment type="caution">
    <text evidence="2">The sequence shown here is derived from an EMBL/GenBank/DDBJ whole genome shotgun (WGS) entry which is preliminary data.</text>
</comment>
<dbReference type="AlphaFoldDB" id="A0A9P4PD84"/>
<reference evidence="2" key="1">
    <citation type="journal article" date="2020" name="Stud. Mycol.">
        <title>101 Dothideomycetes genomes: a test case for predicting lifestyles and emergence of pathogens.</title>
        <authorList>
            <person name="Haridas S."/>
            <person name="Albert R."/>
            <person name="Binder M."/>
            <person name="Bloem J."/>
            <person name="Labutti K."/>
            <person name="Salamov A."/>
            <person name="Andreopoulos B."/>
            <person name="Baker S."/>
            <person name="Barry K."/>
            <person name="Bills G."/>
            <person name="Bluhm B."/>
            <person name="Cannon C."/>
            <person name="Castanera R."/>
            <person name="Culley D."/>
            <person name="Daum C."/>
            <person name="Ezra D."/>
            <person name="Gonzalez J."/>
            <person name="Henrissat B."/>
            <person name="Kuo A."/>
            <person name="Liang C."/>
            <person name="Lipzen A."/>
            <person name="Lutzoni F."/>
            <person name="Magnuson J."/>
            <person name="Mondo S."/>
            <person name="Nolan M."/>
            <person name="Ohm R."/>
            <person name="Pangilinan J."/>
            <person name="Park H.-J."/>
            <person name="Ramirez L."/>
            <person name="Alfaro M."/>
            <person name="Sun H."/>
            <person name="Tritt A."/>
            <person name="Yoshinaga Y."/>
            <person name="Zwiers L.-H."/>
            <person name="Turgeon B."/>
            <person name="Goodwin S."/>
            <person name="Spatafora J."/>
            <person name="Crous P."/>
            <person name="Grigoriev I."/>
        </authorList>
    </citation>
    <scope>NUCLEOTIDE SEQUENCE</scope>
    <source>
        <strain evidence="2">CBS 690.94</strain>
    </source>
</reference>
<evidence type="ECO:0000313" key="2">
    <source>
        <dbReference type="EMBL" id="KAF2442885.1"/>
    </source>
</evidence>
<dbReference type="EMBL" id="MU001503">
    <property type="protein sequence ID" value="KAF2442885.1"/>
    <property type="molecule type" value="Genomic_DNA"/>
</dbReference>
<dbReference type="Proteomes" id="UP000799764">
    <property type="component" value="Unassembled WGS sequence"/>
</dbReference>